<dbReference type="EMBL" id="VNHU01000001">
    <property type="protein sequence ID" value="TYP77194.1"/>
    <property type="molecule type" value="Genomic_DNA"/>
</dbReference>
<dbReference type="GO" id="GO:0003917">
    <property type="term" value="F:DNA topoisomerase type I (single strand cut, ATP-independent) activity"/>
    <property type="evidence" value="ECO:0007669"/>
    <property type="project" value="UniProtKB-EC"/>
</dbReference>
<feature type="domain" description="DNA topoisomerase IB N-terminal" evidence="8">
    <location>
        <begin position="48"/>
        <end position="91"/>
    </location>
</feature>
<comment type="similarity">
    <text evidence="2">Belongs to the type IB topoisomerase family.</text>
</comment>
<comment type="caution">
    <text evidence="9">The sequence shown here is derived from an EMBL/GenBank/DDBJ whole genome shotgun (WGS) entry which is preliminary data.</text>
</comment>
<keyword evidence="6 9" id="KW-0413">Isomerase</keyword>
<dbReference type="SUPFAM" id="SSF55869">
    <property type="entry name" value="DNA topoisomerase I domain"/>
    <property type="match status" value="1"/>
</dbReference>
<keyword evidence="10" id="KW-1185">Reference proteome</keyword>
<dbReference type="PRINTS" id="PR00416">
    <property type="entry name" value="EUTPISMRASEI"/>
</dbReference>
<dbReference type="Gene3D" id="3.90.15.10">
    <property type="entry name" value="Topoisomerase I, Chain A, domain 3"/>
    <property type="match status" value="1"/>
</dbReference>
<evidence type="ECO:0000256" key="2">
    <source>
        <dbReference type="ARBA" id="ARBA00006645"/>
    </source>
</evidence>
<gene>
    <name evidence="9" type="ORF">BD809_101344</name>
</gene>
<dbReference type="Pfam" id="PF01028">
    <property type="entry name" value="Topoisom_I"/>
    <property type="match status" value="1"/>
</dbReference>
<dbReference type="EC" id="5.6.2.1" evidence="3"/>
<dbReference type="InterPro" id="IPR014711">
    <property type="entry name" value="TopoI_cat_a-hlx-sub_euk"/>
</dbReference>
<evidence type="ECO:0000259" key="7">
    <source>
        <dbReference type="Pfam" id="PF01028"/>
    </source>
</evidence>
<reference evidence="9 10" key="1">
    <citation type="submission" date="2019-07" db="EMBL/GenBank/DDBJ databases">
        <title>Genomic Encyclopedia of Archaeal and Bacterial Type Strains, Phase II (KMG-II): from individual species to whole genera.</title>
        <authorList>
            <person name="Goeker M."/>
        </authorList>
    </citation>
    <scope>NUCLEOTIDE SEQUENCE [LARGE SCALE GENOMIC DNA]</scope>
    <source>
        <strain evidence="9 10">DSM 17527</strain>
    </source>
</reference>
<dbReference type="InterPro" id="IPR049331">
    <property type="entry name" value="Top1B_N_bact"/>
</dbReference>
<evidence type="ECO:0000256" key="6">
    <source>
        <dbReference type="ARBA" id="ARBA00023235"/>
    </source>
</evidence>
<dbReference type="PROSITE" id="PS52038">
    <property type="entry name" value="TOPO_IB_2"/>
    <property type="match status" value="1"/>
</dbReference>
<keyword evidence="5" id="KW-0238">DNA-binding</keyword>
<evidence type="ECO:0000259" key="8">
    <source>
        <dbReference type="Pfam" id="PF21338"/>
    </source>
</evidence>
<dbReference type="RefSeq" id="WP_148781213.1">
    <property type="nucleotide sequence ID" value="NZ_VNHU01000001.1"/>
</dbReference>
<dbReference type="Gene3D" id="1.10.132.120">
    <property type="match status" value="1"/>
</dbReference>
<dbReference type="InterPro" id="IPR011010">
    <property type="entry name" value="DNA_brk_join_enz"/>
</dbReference>
<dbReference type="InterPro" id="IPR035447">
    <property type="entry name" value="DNA_topo_I_N_sf"/>
</dbReference>
<dbReference type="Pfam" id="PF21338">
    <property type="entry name" value="Top1B_N_bact"/>
    <property type="match status" value="1"/>
</dbReference>
<feature type="domain" description="DNA topoisomerase I catalytic core eukaryotic-type" evidence="7">
    <location>
        <begin position="108"/>
        <end position="321"/>
    </location>
</feature>
<organism evidence="9 10">
    <name type="scientific">Aquimarina intermedia</name>
    <dbReference type="NCBI Taxonomy" id="350814"/>
    <lineage>
        <taxon>Bacteria</taxon>
        <taxon>Pseudomonadati</taxon>
        <taxon>Bacteroidota</taxon>
        <taxon>Flavobacteriia</taxon>
        <taxon>Flavobacteriales</taxon>
        <taxon>Flavobacteriaceae</taxon>
        <taxon>Aquimarina</taxon>
    </lineage>
</organism>
<dbReference type="Proteomes" id="UP000324376">
    <property type="component" value="Unassembled WGS sequence"/>
</dbReference>
<dbReference type="OrthoDB" id="9778962at2"/>
<dbReference type="SUPFAM" id="SSF56349">
    <property type="entry name" value="DNA breaking-rejoining enzymes"/>
    <property type="match status" value="1"/>
</dbReference>
<accession>A0A5S5CCW1</accession>
<dbReference type="AlphaFoldDB" id="A0A5S5CCW1"/>
<evidence type="ECO:0000256" key="1">
    <source>
        <dbReference type="ARBA" id="ARBA00000213"/>
    </source>
</evidence>
<dbReference type="Gene3D" id="3.30.66.10">
    <property type="entry name" value="DNA topoisomerase I domain"/>
    <property type="match status" value="1"/>
</dbReference>
<evidence type="ECO:0000313" key="9">
    <source>
        <dbReference type="EMBL" id="TYP77194.1"/>
    </source>
</evidence>
<sequence length="359" mass="41891">MILKQPLVKEIISNPEKAAVVANLIYLNDDKTNFSIRRKRADKDFVYEQDGEIIEEEVAIERIEALVIPPAWENVRITHISNGHLQVVGRDLKNRKQYKYHPLWSKIRNQTKFFKMASFANILPKIRRHVEQDLELEGMPKRKVLALVIKLMEETHIRVGNEYYAKRNKTYGLSTLRSKHISNVKNTLKFHFVGKKGKEHSITLRNKKLIRLVNRCEEIPGWELFKYFDDENQKQTIDSGMINEYIQDISGDLFSAKDFRTWAATVVFFEALRDIGYTKDEKQNQKNILIGFDAAAIALGNTRNVCRKYYVHPEIVNSYKDGSIVSYFEAVDEDNMSENLMSQTENVVRDAIKNFRIEV</sequence>
<protein>
    <recommendedName>
        <fullName evidence="3">DNA topoisomerase</fullName>
        <ecNumber evidence="3">5.6.2.1</ecNumber>
    </recommendedName>
</protein>
<evidence type="ECO:0000313" key="10">
    <source>
        <dbReference type="Proteomes" id="UP000324376"/>
    </source>
</evidence>
<dbReference type="InterPro" id="IPR013500">
    <property type="entry name" value="TopoI_cat_euk"/>
</dbReference>
<dbReference type="GO" id="GO:0006265">
    <property type="term" value="P:DNA topological change"/>
    <property type="evidence" value="ECO:0007669"/>
    <property type="project" value="InterPro"/>
</dbReference>
<dbReference type="GO" id="GO:0003677">
    <property type="term" value="F:DNA binding"/>
    <property type="evidence" value="ECO:0007669"/>
    <property type="project" value="UniProtKB-KW"/>
</dbReference>
<dbReference type="InterPro" id="IPR001631">
    <property type="entry name" value="TopoI"/>
</dbReference>
<evidence type="ECO:0000256" key="5">
    <source>
        <dbReference type="ARBA" id="ARBA00023125"/>
    </source>
</evidence>
<keyword evidence="4" id="KW-0799">Topoisomerase</keyword>
<evidence type="ECO:0000256" key="4">
    <source>
        <dbReference type="ARBA" id="ARBA00023029"/>
    </source>
</evidence>
<comment type="catalytic activity">
    <reaction evidence="1">
        <text>ATP-independent breakage of single-stranded DNA, followed by passage and rejoining.</text>
        <dbReference type="EC" id="5.6.2.1"/>
    </reaction>
</comment>
<proteinExistence type="inferred from homology"/>
<evidence type="ECO:0000256" key="3">
    <source>
        <dbReference type="ARBA" id="ARBA00012891"/>
    </source>
</evidence>
<name>A0A5S5CCW1_9FLAO</name>